<dbReference type="InterPro" id="IPR011835">
    <property type="entry name" value="GS/SS"/>
</dbReference>
<keyword evidence="5 7" id="KW-0808">Transferase</keyword>
<dbReference type="Proteomes" id="UP000474676">
    <property type="component" value="Unassembled WGS sequence"/>
</dbReference>
<dbReference type="Pfam" id="PF08323">
    <property type="entry name" value="Glyco_transf_5"/>
    <property type="match status" value="1"/>
</dbReference>
<evidence type="ECO:0000256" key="3">
    <source>
        <dbReference type="ARBA" id="ARBA00010281"/>
    </source>
</evidence>
<feature type="compositionally biased region" description="Basic and acidic residues" evidence="8">
    <location>
        <begin position="1"/>
        <end position="16"/>
    </location>
</feature>
<evidence type="ECO:0000313" key="12">
    <source>
        <dbReference type="Proteomes" id="UP000474676"/>
    </source>
</evidence>
<feature type="compositionally biased region" description="Basic residues" evidence="8">
    <location>
        <begin position="24"/>
        <end position="33"/>
    </location>
</feature>
<dbReference type="SUPFAM" id="SSF53756">
    <property type="entry name" value="UDP-Glycosyltransferase/glycogen phosphorylase"/>
    <property type="match status" value="1"/>
</dbReference>
<keyword evidence="4 7" id="KW-0328">Glycosyltransferase</keyword>
<proteinExistence type="inferred from homology"/>
<evidence type="ECO:0000256" key="1">
    <source>
        <dbReference type="ARBA" id="ARBA00001478"/>
    </source>
</evidence>
<protein>
    <recommendedName>
        <fullName evidence="7">Glycogen synthase</fullName>
        <ecNumber evidence="7">2.4.1.21</ecNumber>
    </recommendedName>
    <alternativeName>
        <fullName evidence="7">Starch [bacterial glycogen] synthase</fullName>
    </alternativeName>
</protein>
<comment type="caution">
    <text evidence="7">Lacks conserved residue(s) required for the propagation of feature annotation.</text>
</comment>
<evidence type="ECO:0000256" key="7">
    <source>
        <dbReference type="HAMAP-Rule" id="MF_00484"/>
    </source>
</evidence>
<comment type="pathway">
    <text evidence="7">Glycan biosynthesis; glycogen biosynthesis.</text>
</comment>
<comment type="similarity">
    <text evidence="3 7">Belongs to the glycosyltransferase 1 family. Bacterial/plant glycogen synthase subfamily.</text>
</comment>
<dbReference type="HAMAP" id="MF_00484">
    <property type="entry name" value="Glycogen_synth"/>
    <property type="match status" value="1"/>
</dbReference>
<comment type="catalytic activity">
    <reaction evidence="1 7">
        <text>[(1-&gt;4)-alpha-D-glucosyl](n) + ADP-alpha-D-glucose = [(1-&gt;4)-alpha-D-glucosyl](n+1) + ADP + H(+)</text>
        <dbReference type="Rhea" id="RHEA:18189"/>
        <dbReference type="Rhea" id="RHEA-COMP:9584"/>
        <dbReference type="Rhea" id="RHEA-COMP:9587"/>
        <dbReference type="ChEBI" id="CHEBI:15378"/>
        <dbReference type="ChEBI" id="CHEBI:15444"/>
        <dbReference type="ChEBI" id="CHEBI:57498"/>
        <dbReference type="ChEBI" id="CHEBI:456216"/>
        <dbReference type="EC" id="2.4.1.21"/>
    </reaction>
</comment>
<dbReference type="GO" id="GO:0005978">
    <property type="term" value="P:glycogen biosynthetic process"/>
    <property type="evidence" value="ECO:0007669"/>
    <property type="project" value="UniProtKB-UniRule"/>
</dbReference>
<evidence type="ECO:0000256" key="5">
    <source>
        <dbReference type="ARBA" id="ARBA00022679"/>
    </source>
</evidence>
<dbReference type="InterPro" id="IPR013534">
    <property type="entry name" value="Starch_synth_cat_dom"/>
</dbReference>
<keyword evidence="12" id="KW-1185">Reference proteome</keyword>
<feature type="domain" description="Glycosyl transferase family 1" evidence="9">
    <location>
        <begin position="332"/>
        <end position="474"/>
    </location>
</feature>
<dbReference type="RefSeq" id="WP_154573213.1">
    <property type="nucleotide sequence ID" value="NZ_VUMZ01000001.1"/>
</dbReference>
<dbReference type="PANTHER" id="PTHR45825:SF11">
    <property type="entry name" value="ALPHA AMYLASE DOMAIN-CONTAINING PROTEIN"/>
    <property type="match status" value="1"/>
</dbReference>
<keyword evidence="6 7" id="KW-0320">Glycogen biosynthesis</keyword>
<evidence type="ECO:0000256" key="8">
    <source>
        <dbReference type="SAM" id="MobiDB-lite"/>
    </source>
</evidence>
<dbReference type="EC" id="2.4.1.21" evidence="7"/>
<name>A0A6L5Y2B9_9FIRM</name>
<dbReference type="GeneID" id="303113692"/>
<evidence type="ECO:0000256" key="6">
    <source>
        <dbReference type="ARBA" id="ARBA00023056"/>
    </source>
</evidence>
<dbReference type="Pfam" id="PF00534">
    <property type="entry name" value="Glycos_transf_1"/>
    <property type="match status" value="1"/>
</dbReference>
<comment type="caution">
    <text evidence="11">The sequence shown here is derived from an EMBL/GenBank/DDBJ whole genome shotgun (WGS) entry which is preliminary data.</text>
</comment>
<feature type="region of interest" description="Disordered" evidence="8">
    <location>
        <begin position="1"/>
        <end position="37"/>
    </location>
</feature>
<reference evidence="11 12" key="1">
    <citation type="submission" date="2019-08" db="EMBL/GenBank/DDBJ databases">
        <title>In-depth cultivation of the pig gut microbiome towards novel bacterial diversity and tailored functional studies.</title>
        <authorList>
            <person name="Wylensek D."/>
            <person name="Hitch T.C.A."/>
            <person name="Clavel T."/>
        </authorList>
    </citation>
    <scope>NUCLEOTIDE SEQUENCE [LARGE SCALE GENOMIC DNA]</scope>
    <source>
        <strain evidence="11 12">WCA-MUC-591-APC-3H</strain>
    </source>
</reference>
<dbReference type="GO" id="GO:0004373">
    <property type="term" value="F:alpha-1,4-glucan glucosyltransferase (UDP-glucose donor) activity"/>
    <property type="evidence" value="ECO:0007669"/>
    <property type="project" value="InterPro"/>
</dbReference>
<gene>
    <name evidence="7" type="primary">glgA</name>
    <name evidence="11" type="ORF">FYJ64_00010</name>
</gene>
<evidence type="ECO:0000256" key="4">
    <source>
        <dbReference type="ARBA" id="ARBA00022676"/>
    </source>
</evidence>
<dbReference type="AlphaFoldDB" id="A0A6L5Y2B9"/>
<dbReference type="CDD" id="cd03791">
    <property type="entry name" value="GT5_Glycogen_synthase_DULL1-like"/>
    <property type="match status" value="1"/>
</dbReference>
<dbReference type="PANTHER" id="PTHR45825">
    <property type="entry name" value="GRANULE-BOUND STARCH SYNTHASE 1, CHLOROPLASTIC/AMYLOPLASTIC"/>
    <property type="match status" value="1"/>
</dbReference>
<dbReference type="GO" id="GO:0009011">
    <property type="term" value="F:alpha-1,4-glucan glucosyltransferase (ADP-glucose donor) activity"/>
    <property type="evidence" value="ECO:0007669"/>
    <property type="project" value="UniProtKB-UniRule"/>
</dbReference>
<evidence type="ECO:0000259" key="9">
    <source>
        <dbReference type="Pfam" id="PF00534"/>
    </source>
</evidence>
<organism evidence="11 12">
    <name type="scientific">Hornefia butyriciproducens</name>
    <dbReference type="NCBI Taxonomy" id="2652293"/>
    <lineage>
        <taxon>Bacteria</taxon>
        <taxon>Bacillati</taxon>
        <taxon>Bacillota</taxon>
        <taxon>Clostridia</taxon>
        <taxon>Peptostreptococcales</taxon>
        <taxon>Anaerovoracaceae</taxon>
        <taxon>Hornefia</taxon>
    </lineage>
</organism>
<comment type="function">
    <text evidence="2 7">Synthesizes alpha-1,4-glucan chains using ADP-glucose.</text>
</comment>
<dbReference type="UniPathway" id="UPA00164"/>
<feature type="domain" description="Starch synthase catalytic" evidence="10">
    <location>
        <begin position="46"/>
        <end position="276"/>
    </location>
</feature>
<evidence type="ECO:0000256" key="2">
    <source>
        <dbReference type="ARBA" id="ARBA00002764"/>
    </source>
</evidence>
<evidence type="ECO:0000313" key="11">
    <source>
        <dbReference type="EMBL" id="MST50718.1"/>
    </source>
</evidence>
<dbReference type="InterPro" id="IPR001296">
    <property type="entry name" value="Glyco_trans_1"/>
</dbReference>
<sequence>MADKVKKKTATEEKPVTKTSAGKTRPKPRRRVARRAETPPTRRLSVLFVTPECAPFATSGGLGEVAGSLPAALNRSRKTRMDCRVILPLYGKISDEYRGKMKFLGEGRVPVAWRNQYIGLFELKRNGTVYYFIDNEYYFKRDGLYGYYDDCERFAYFSRAVFTAMEIADFHPNIIHANDWQSALVPIYQNSLVRKAFTRTVFTIHNIEYQGHYGKDVLESCLGLPEDQEYIVDFRGDVNLMKGAIESCNVLSTVSPTYAQELKDPVFSFGLDEIIRRNEHKLTGILNGIDVRTYDPARDPLIAANYSEKDLSGKAACKRALQEELRLPTRDVPMITLISRLVPAKGMDLIMHTLDGVLRNNDVQFVMLGTGNGEYENYFRSLQYNYPDKVCSMIEFDTAKSHRVYAAGDILLMPSRCEPCGLSQMIGCRYGDIPVVRETGGLKDSIKDCTLGDGNGFTFADYGAESFYHAVMNAVSRCGDKDKWEPLVRHDLSMDFSWRKAAGQYIQMYESMMEQ</sequence>
<evidence type="ECO:0000259" key="10">
    <source>
        <dbReference type="Pfam" id="PF08323"/>
    </source>
</evidence>
<accession>A0A6L5Y2B9</accession>
<dbReference type="NCBIfam" id="TIGR02095">
    <property type="entry name" value="glgA"/>
    <property type="match status" value="1"/>
</dbReference>
<dbReference type="Gene3D" id="3.40.50.2000">
    <property type="entry name" value="Glycogen Phosphorylase B"/>
    <property type="match status" value="2"/>
</dbReference>
<dbReference type="EMBL" id="VUMZ01000001">
    <property type="protein sequence ID" value="MST50718.1"/>
    <property type="molecule type" value="Genomic_DNA"/>
</dbReference>